<sequence>MQPATAFVIDRSPIQERQSRRGTITLCTTQGVNALLFATLASYTLATSDGSFSNWIAGLQFIVVVCAATAIATQLWTRSVLRTMRGLRLVMTPQGVTYTSAAGTFSAPWSAVKKVKVGGRPNGFGAFTPRLTVHVPNWGGPVGRFIMFDRLTIHLTGTGIDANQVAHAIHVLSNGTRRVTGS</sequence>
<keyword evidence="1" id="KW-1133">Transmembrane helix</keyword>
<dbReference type="AlphaFoldDB" id="A0AAE3Z8W7"/>
<organism evidence="2 3">
    <name type="scientific">Haloactinomyces albus</name>
    <dbReference type="NCBI Taxonomy" id="1352928"/>
    <lineage>
        <taxon>Bacteria</taxon>
        <taxon>Bacillati</taxon>
        <taxon>Actinomycetota</taxon>
        <taxon>Actinomycetes</taxon>
        <taxon>Actinopolysporales</taxon>
        <taxon>Actinopolysporaceae</taxon>
        <taxon>Haloactinomyces</taxon>
    </lineage>
</organism>
<feature type="transmembrane region" description="Helical" evidence="1">
    <location>
        <begin position="55"/>
        <end position="76"/>
    </location>
</feature>
<proteinExistence type="predicted"/>
<evidence type="ECO:0000256" key="1">
    <source>
        <dbReference type="SAM" id="Phobius"/>
    </source>
</evidence>
<keyword evidence="1" id="KW-0472">Membrane</keyword>
<gene>
    <name evidence="2" type="ORF">JOF55_000667</name>
</gene>
<keyword evidence="3" id="KW-1185">Reference proteome</keyword>
<dbReference type="RefSeq" id="WP_310269320.1">
    <property type="nucleotide sequence ID" value="NZ_JAVDXW010000001.1"/>
</dbReference>
<evidence type="ECO:0008006" key="4">
    <source>
        <dbReference type="Google" id="ProtNLM"/>
    </source>
</evidence>
<keyword evidence="1" id="KW-0812">Transmembrane</keyword>
<protein>
    <recommendedName>
        <fullName evidence="4">PH domain-containing protein</fullName>
    </recommendedName>
</protein>
<name>A0AAE3Z8W7_9ACTN</name>
<evidence type="ECO:0000313" key="2">
    <source>
        <dbReference type="EMBL" id="MDR7300486.1"/>
    </source>
</evidence>
<reference evidence="2" key="1">
    <citation type="submission" date="2023-07" db="EMBL/GenBank/DDBJ databases">
        <title>Sequencing the genomes of 1000 actinobacteria strains.</title>
        <authorList>
            <person name="Klenk H.-P."/>
        </authorList>
    </citation>
    <scope>NUCLEOTIDE SEQUENCE</scope>
    <source>
        <strain evidence="2">DSM 45977</strain>
    </source>
</reference>
<dbReference type="Proteomes" id="UP001180845">
    <property type="component" value="Unassembled WGS sequence"/>
</dbReference>
<feature type="transmembrane region" description="Helical" evidence="1">
    <location>
        <begin position="21"/>
        <end position="43"/>
    </location>
</feature>
<comment type="caution">
    <text evidence="2">The sequence shown here is derived from an EMBL/GenBank/DDBJ whole genome shotgun (WGS) entry which is preliminary data.</text>
</comment>
<evidence type="ECO:0000313" key="3">
    <source>
        <dbReference type="Proteomes" id="UP001180845"/>
    </source>
</evidence>
<dbReference type="EMBL" id="JAVDXW010000001">
    <property type="protein sequence ID" value="MDR7300486.1"/>
    <property type="molecule type" value="Genomic_DNA"/>
</dbReference>
<accession>A0AAE3Z8W7</accession>